<reference evidence="1 2" key="2">
    <citation type="submission" date="2014-03" db="EMBL/GenBank/DDBJ databases">
        <title>The Genome Sequence of Anncaliia algerae insect isolate PRA339.</title>
        <authorList>
            <consortium name="The Broad Institute Genome Sequencing Platform"/>
            <consortium name="The Broad Institute Genome Sequencing Center for Infectious Disease"/>
            <person name="Cuomo C."/>
            <person name="Becnel J."/>
            <person name="Sanscrainte N."/>
            <person name="Walker B."/>
            <person name="Young S.K."/>
            <person name="Zeng Q."/>
            <person name="Gargeya S."/>
            <person name="Fitzgerald M."/>
            <person name="Haas B."/>
            <person name="Abouelleil A."/>
            <person name="Alvarado L."/>
            <person name="Arachchi H.M."/>
            <person name="Berlin A.M."/>
            <person name="Chapman S.B."/>
            <person name="Dewar J."/>
            <person name="Goldberg J."/>
            <person name="Griggs A."/>
            <person name="Gujja S."/>
            <person name="Hansen M."/>
            <person name="Howarth C."/>
            <person name="Imamovic A."/>
            <person name="Larimer J."/>
            <person name="McCowan C."/>
            <person name="Murphy C."/>
            <person name="Neiman D."/>
            <person name="Pearson M."/>
            <person name="Priest M."/>
            <person name="Roberts A."/>
            <person name="Saif S."/>
            <person name="Shea T."/>
            <person name="Sisk P."/>
            <person name="Sykes S."/>
            <person name="Wortman J."/>
            <person name="Nusbaum C."/>
            <person name="Birren B."/>
        </authorList>
    </citation>
    <scope>NUCLEOTIDE SEQUENCE [LARGE SCALE GENOMIC DNA]</scope>
    <source>
        <strain evidence="1 2">PRA339</strain>
    </source>
</reference>
<accession>A0A059EZI4</accession>
<evidence type="ECO:0000313" key="2">
    <source>
        <dbReference type="Proteomes" id="UP000030655"/>
    </source>
</evidence>
<evidence type="ECO:0000313" key="1">
    <source>
        <dbReference type="EMBL" id="KCZ80111.1"/>
    </source>
</evidence>
<protein>
    <recommendedName>
        <fullName evidence="3">ISXO2-like transposase domain-containing protein</fullName>
    </recommendedName>
</protein>
<dbReference type="AlphaFoldDB" id="A0A059EZI4"/>
<sequence length="101" mass="12025">MVRKIKFASISHNKSIRIDKIRDVRHIVEIDESKFSKKKYNVGKVLGSPWIIGFRYYNWRYLFVEVINRNSETIRNILLENIKVITTIITDCWSIYVTSSD</sequence>
<dbReference type="OrthoDB" id="5598606at2759"/>
<reference evidence="2" key="1">
    <citation type="submission" date="2013-02" db="EMBL/GenBank/DDBJ databases">
        <authorList>
            <consortium name="The Broad Institute Genome Sequencing Platform"/>
            <person name="Cuomo C."/>
            <person name="Becnel J."/>
            <person name="Sanscrainte N."/>
            <person name="Walker B."/>
            <person name="Young S.K."/>
            <person name="Zeng Q."/>
            <person name="Gargeya S."/>
            <person name="Fitzgerald M."/>
            <person name="Haas B."/>
            <person name="Abouelleil A."/>
            <person name="Alvarado L."/>
            <person name="Arachchi H.M."/>
            <person name="Berlin A.M."/>
            <person name="Chapman S.B."/>
            <person name="Dewar J."/>
            <person name="Goldberg J."/>
            <person name="Griggs A."/>
            <person name="Gujja S."/>
            <person name="Hansen M."/>
            <person name="Howarth C."/>
            <person name="Imamovic A."/>
            <person name="Larimer J."/>
            <person name="McCowan C."/>
            <person name="Murphy C."/>
            <person name="Neiman D."/>
            <person name="Pearson M."/>
            <person name="Priest M."/>
            <person name="Roberts A."/>
            <person name="Saif S."/>
            <person name="Shea T."/>
            <person name="Sisk P."/>
            <person name="Sykes S."/>
            <person name="Wortman J."/>
            <person name="Nusbaum C."/>
            <person name="Birren B."/>
        </authorList>
    </citation>
    <scope>NUCLEOTIDE SEQUENCE [LARGE SCALE GENOMIC DNA]</scope>
    <source>
        <strain evidence="2">PRA339</strain>
    </source>
</reference>
<organism evidence="1 2">
    <name type="scientific">Anncaliia algerae PRA339</name>
    <dbReference type="NCBI Taxonomy" id="1288291"/>
    <lineage>
        <taxon>Eukaryota</taxon>
        <taxon>Fungi</taxon>
        <taxon>Fungi incertae sedis</taxon>
        <taxon>Microsporidia</taxon>
        <taxon>Tubulinosematoidea</taxon>
        <taxon>Tubulinosematidae</taxon>
        <taxon>Anncaliia</taxon>
    </lineage>
</organism>
<gene>
    <name evidence="1" type="ORF">H312_02495</name>
</gene>
<name>A0A059EZI4_9MICR</name>
<proteinExistence type="predicted"/>
<dbReference type="VEuPathDB" id="MicrosporidiaDB:H312_02495"/>
<keyword evidence="2" id="KW-1185">Reference proteome</keyword>
<dbReference type="Proteomes" id="UP000030655">
    <property type="component" value="Unassembled WGS sequence"/>
</dbReference>
<dbReference type="HOGENOM" id="CLU_2291011_0_0_1"/>
<evidence type="ECO:0008006" key="3">
    <source>
        <dbReference type="Google" id="ProtNLM"/>
    </source>
</evidence>
<dbReference type="EMBL" id="KK365203">
    <property type="protein sequence ID" value="KCZ80111.1"/>
    <property type="molecule type" value="Genomic_DNA"/>
</dbReference>